<keyword evidence="4" id="KW-1185">Reference proteome</keyword>
<dbReference type="EMBL" id="LJSK01000337">
    <property type="protein sequence ID" value="KPI83698.1"/>
    <property type="molecule type" value="Genomic_DNA"/>
</dbReference>
<accession>A0A0N1PBK3</accession>
<sequence>MASPSISVTALLMLMAAFISLSLTAAADSGPTPGTAFLDMYFADEGAASSSAFSQVEVNMHVGRTVAIIFSVGGSVWLLVCLFLAYVFICICPECHTK</sequence>
<feature type="signal peptide" evidence="2">
    <location>
        <begin position="1"/>
        <end position="29"/>
    </location>
</feature>
<keyword evidence="1" id="KW-1133">Transmembrane helix</keyword>
<dbReference type="OrthoDB" id="10440981at2759"/>
<feature type="chain" id="PRO_5005879663" evidence="2">
    <location>
        <begin position="30"/>
        <end position="98"/>
    </location>
</feature>
<keyword evidence="2" id="KW-0732">Signal</keyword>
<organism evidence="3 4">
    <name type="scientific">Leptomonas seymouri</name>
    <dbReference type="NCBI Taxonomy" id="5684"/>
    <lineage>
        <taxon>Eukaryota</taxon>
        <taxon>Discoba</taxon>
        <taxon>Euglenozoa</taxon>
        <taxon>Kinetoplastea</taxon>
        <taxon>Metakinetoplastina</taxon>
        <taxon>Trypanosomatida</taxon>
        <taxon>Trypanosomatidae</taxon>
        <taxon>Leishmaniinae</taxon>
        <taxon>Leptomonas</taxon>
    </lineage>
</organism>
<dbReference type="VEuPathDB" id="TriTrypDB:Lsey_0337_0090"/>
<evidence type="ECO:0000256" key="2">
    <source>
        <dbReference type="SAM" id="SignalP"/>
    </source>
</evidence>
<reference evidence="3 4" key="1">
    <citation type="journal article" date="2015" name="PLoS Pathog.">
        <title>Leptomonas seymouri: Adaptations to the Dixenous Life Cycle Analyzed by Genome Sequencing, Transcriptome Profiling and Co-infection with Leishmania donovani.</title>
        <authorList>
            <person name="Kraeva N."/>
            <person name="Butenko A."/>
            <person name="Hlavacova J."/>
            <person name="Kostygov A."/>
            <person name="Myskova J."/>
            <person name="Grybchuk D."/>
            <person name="Lestinova T."/>
            <person name="Votypka J."/>
            <person name="Volf P."/>
            <person name="Opperdoes F."/>
            <person name="Flegontov P."/>
            <person name="Lukes J."/>
            <person name="Yurchenko V."/>
        </authorList>
    </citation>
    <scope>NUCLEOTIDE SEQUENCE [LARGE SCALE GENOMIC DNA]</scope>
    <source>
        <strain evidence="3 4">ATCC 30220</strain>
    </source>
</reference>
<keyword evidence="1" id="KW-0472">Membrane</keyword>
<evidence type="ECO:0000313" key="4">
    <source>
        <dbReference type="Proteomes" id="UP000038009"/>
    </source>
</evidence>
<keyword evidence="1" id="KW-0812">Transmembrane</keyword>
<comment type="caution">
    <text evidence="3">The sequence shown here is derived from an EMBL/GenBank/DDBJ whole genome shotgun (WGS) entry which is preliminary data.</text>
</comment>
<proteinExistence type="predicted"/>
<dbReference type="OMA" id="ICICPEC"/>
<evidence type="ECO:0000256" key="1">
    <source>
        <dbReference type="SAM" id="Phobius"/>
    </source>
</evidence>
<dbReference type="AlphaFoldDB" id="A0A0N1PBK3"/>
<name>A0A0N1PBK3_LEPSE</name>
<gene>
    <name evidence="3" type="ORF">ABL78_7266</name>
</gene>
<feature type="transmembrane region" description="Helical" evidence="1">
    <location>
        <begin position="66"/>
        <end position="92"/>
    </location>
</feature>
<protein>
    <submittedName>
        <fullName evidence="3">None</fullName>
    </submittedName>
</protein>
<evidence type="ECO:0000313" key="3">
    <source>
        <dbReference type="EMBL" id="KPI83698.1"/>
    </source>
</evidence>
<dbReference type="Proteomes" id="UP000038009">
    <property type="component" value="Unassembled WGS sequence"/>
</dbReference>